<feature type="signal peptide" evidence="1">
    <location>
        <begin position="1"/>
        <end position="18"/>
    </location>
</feature>
<dbReference type="Gene3D" id="1.20.58.820">
    <property type="entry name" value="Uncharacterised protein PF12889, C-terminal DUF3829"/>
    <property type="match status" value="1"/>
</dbReference>
<dbReference type="Gene3D" id="1.20.120.930">
    <property type="entry name" value="Uncharacterised protein PF12889, N-terminal DUF3829"/>
    <property type="match status" value="1"/>
</dbReference>
<gene>
    <name evidence="2" type="ORF">LXD69_02240</name>
</gene>
<name>A0ABY4HNA6_9FLAO</name>
<accession>A0ABY4HNA6</accession>
<keyword evidence="3" id="KW-1185">Reference proteome</keyword>
<feature type="chain" id="PRO_5045071013" evidence="1">
    <location>
        <begin position="19"/>
        <end position="314"/>
    </location>
</feature>
<evidence type="ECO:0000313" key="3">
    <source>
        <dbReference type="Proteomes" id="UP000830454"/>
    </source>
</evidence>
<organism evidence="2 3">
    <name type="scientific">Flavobacterium sediminilitoris</name>
    <dbReference type="NCBI Taxonomy" id="2024526"/>
    <lineage>
        <taxon>Bacteria</taxon>
        <taxon>Pseudomonadati</taxon>
        <taxon>Bacteroidota</taxon>
        <taxon>Flavobacteriia</taxon>
        <taxon>Flavobacteriales</taxon>
        <taxon>Flavobacteriaceae</taxon>
        <taxon>Flavobacterium</taxon>
    </lineage>
</organism>
<dbReference type="EMBL" id="CP090145">
    <property type="protein sequence ID" value="UOX34346.1"/>
    <property type="molecule type" value="Genomic_DNA"/>
</dbReference>
<evidence type="ECO:0000256" key="1">
    <source>
        <dbReference type="SAM" id="SignalP"/>
    </source>
</evidence>
<dbReference type="Proteomes" id="UP000830454">
    <property type="component" value="Chromosome"/>
</dbReference>
<protein>
    <submittedName>
        <fullName evidence="2">YiiG family protein</fullName>
    </submittedName>
</protein>
<reference evidence="2" key="1">
    <citation type="submission" date="2021-12" db="EMBL/GenBank/DDBJ databases">
        <authorList>
            <person name="Cha I.-T."/>
            <person name="Lee K.-E."/>
            <person name="Park S.-J."/>
        </authorList>
    </citation>
    <scope>NUCLEOTIDE SEQUENCE</scope>
    <source>
        <strain evidence="2">YSM-43</strain>
    </source>
</reference>
<proteinExistence type="predicted"/>
<dbReference type="RefSeq" id="WP_246917171.1">
    <property type="nucleotide sequence ID" value="NZ_CP090145.1"/>
</dbReference>
<keyword evidence="1" id="KW-0732">Signal</keyword>
<evidence type="ECO:0000313" key="2">
    <source>
        <dbReference type="EMBL" id="UOX34346.1"/>
    </source>
</evidence>
<dbReference type="PROSITE" id="PS51257">
    <property type="entry name" value="PROKAR_LIPOPROTEIN"/>
    <property type="match status" value="1"/>
</dbReference>
<sequence>MKKIILSALLFSTLLACKNDSTSPSGNLFETTNEADTNESANKVISYYNAFIEYDSSTSKKIDNLLNNDYSKFEKMVTTKQKSNTILTWIAFTGLKTSTTVGYGTNQVDLMKPEFYLDDALAAKIKPLILEMSESFTATKNTYEEFKKYFVNEDYKDDNWEKASQFLSDIDKNTVAFYKNRDEFLKIIDDNVSSAEEKILENHPIKDAILHTKKTLKIVDEMIVQVAEETTPIEVIEKAYSTLEERVKTSKEINQEKLKEQNKLDSFTDFYNEIETMLGSIRKAKRDGAISDNDYRDINYKYSNVISNYNRFVK</sequence>
<reference evidence="2" key="2">
    <citation type="submission" date="2022-04" db="EMBL/GenBank/DDBJ databases">
        <title>Complete Genome Sequence of Flavobacterium sediminilitoris YSM-43, Isolated from a Tidal Sediment.</title>
        <authorList>
            <person name="Lee P.A."/>
        </authorList>
    </citation>
    <scope>NUCLEOTIDE SEQUENCE</scope>
    <source>
        <strain evidence="2">YSM-43</strain>
    </source>
</reference>